<evidence type="ECO:0000259" key="2">
    <source>
        <dbReference type="Pfam" id="PF07944"/>
    </source>
</evidence>
<dbReference type="OMA" id="RGIWARC"/>
<sequence length="697" mass="78594">MKACSQLRSAAVVIYALLQCSYVNASAKKSLLDPVYTRLPTGTVKPHGWAMNMAQVQAHGLASQQPLWYSYVKDSVWQGGTIEYSEMQEAAPYWFNAWVPLAHQLQDETLLNYTKVFLDHIYASQEPSGYFGPYPFNASLPTLLWPRYLTILGLIQYAEADINERTRICDLIHAFVPYAADKFANDNIGDVTLGGQYGFQHVRWEELILVLQWLYDNDPRGKETELIHLMKTARTHGFSWKDDFFVDNSTFPRVAVPGTDAAMPNHGVNIAEALKSEVLAWRFTGDQSDIDSTYARLEMLYKYHGRPQGIFSADEHLAGLNPSRGTEFCASVEAMFSYEMMYATLGDPVWADMAEKIAYNALPAQITHDWWAQQYLHQTNQIWVGNHTHGVPWTDDEYANVMGMEPSYPCCTVNHPQGWPKFWSNSFMLADNGTAIVHALLGPATLSTELRSGADVAITIKTLYPFSSKLSYTITTSAPFTFYIRIPSWATSKSHFSVNELQAGPVTVNSGNMLQYINVDAGTTKIELYLDMDIRIEQRVNGSIAVHRGPLLYAIDLAHNDTVTDAWRCPWTLEFIKKLPDVPLEDLTPSDSHTRDHTWLTTMPWNIAIDPTTLLFHEDTVDELPYYVWERGAQPQYMTVTACEIHWPTILGDAELPPQGPNTCLGPTFTVILRPFGGTELRIGEIPIMSSMPLQVQ</sequence>
<evidence type="ECO:0000313" key="5">
    <source>
        <dbReference type="Proteomes" id="UP000218811"/>
    </source>
</evidence>
<feature type="signal peptide" evidence="1">
    <location>
        <begin position="1"/>
        <end position="25"/>
    </location>
</feature>
<feature type="chain" id="PRO_5013709207" description="DUF1680-domain-containing protein" evidence="1">
    <location>
        <begin position="26"/>
        <end position="697"/>
    </location>
</feature>
<proteinExistence type="predicted"/>
<dbReference type="GO" id="GO:0005975">
    <property type="term" value="P:carbohydrate metabolic process"/>
    <property type="evidence" value="ECO:0007669"/>
    <property type="project" value="InterPro"/>
</dbReference>
<dbReference type="Pfam" id="PF20736">
    <property type="entry name" value="Glyco_hydro127M"/>
    <property type="match status" value="1"/>
</dbReference>
<feature type="domain" description="Non-reducing end beta-L-arabinofuranosidase-like GH127 middle" evidence="3">
    <location>
        <begin position="442"/>
        <end position="532"/>
    </location>
</feature>
<dbReference type="OrthoDB" id="5358475at2759"/>
<name>A0A2H3JCL4_WOLCO</name>
<feature type="domain" description="Non-reducing end beta-L-arabinofuranosidase-like GH127 catalytic" evidence="2">
    <location>
        <begin position="323"/>
        <end position="422"/>
    </location>
</feature>
<accession>A0A2H3JCL4</accession>
<dbReference type="SUPFAM" id="SSF48208">
    <property type="entry name" value="Six-hairpin glycosidases"/>
    <property type="match status" value="1"/>
</dbReference>
<dbReference type="AlphaFoldDB" id="A0A2H3JCL4"/>
<dbReference type="Proteomes" id="UP000218811">
    <property type="component" value="Unassembled WGS sequence"/>
</dbReference>
<dbReference type="InterPro" id="IPR008928">
    <property type="entry name" value="6-hairpin_glycosidase_sf"/>
</dbReference>
<dbReference type="EMBL" id="KB467931">
    <property type="protein sequence ID" value="PCH37543.1"/>
    <property type="molecule type" value="Genomic_DNA"/>
</dbReference>
<organism evidence="4 5">
    <name type="scientific">Wolfiporia cocos (strain MD-104)</name>
    <name type="common">Brown rot fungus</name>
    <dbReference type="NCBI Taxonomy" id="742152"/>
    <lineage>
        <taxon>Eukaryota</taxon>
        <taxon>Fungi</taxon>
        <taxon>Dikarya</taxon>
        <taxon>Basidiomycota</taxon>
        <taxon>Agaricomycotina</taxon>
        <taxon>Agaricomycetes</taxon>
        <taxon>Polyporales</taxon>
        <taxon>Phaeolaceae</taxon>
        <taxon>Wolfiporia</taxon>
    </lineage>
</organism>
<gene>
    <name evidence="4" type="ORF">WOLCODRAFT_110071</name>
</gene>
<dbReference type="InterPro" id="IPR049046">
    <property type="entry name" value="Beta-AFase-like_GH127_middle"/>
</dbReference>
<evidence type="ECO:0000259" key="3">
    <source>
        <dbReference type="Pfam" id="PF20736"/>
    </source>
</evidence>
<keyword evidence="1" id="KW-0732">Signal</keyword>
<evidence type="ECO:0008006" key="6">
    <source>
        <dbReference type="Google" id="ProtNLM"/>
    </source>
</evidence>
<dbReference type="PANTHER" id="PTHR31151:SF0">
    <property type="entry name" value="PROLINE-TRNA LIGASE (DUF1680)"/>
    <property type="match status" value="1"/>
</dbReference>
<protein>
    <recommendedName>
        <fullName evidence="6">DUF1680-domain-containing protein</fullName>
    </recommendedName>
</protein>
<evidence type="ECO:0000313" key="4">
    <source>
        <dbReference type="EMBL" id="PCH37543.1"/>
    </source>
</evidence>
<reference evidence="4 5" key="1">
    <citation type="journal article" date="2012" name="Science">
        <title>The Paleozoic origin of enzymatic lignin decomposition reconstructed from 31 fungal genomes.</title>
        <authorList>
            <person name="Floudas D."/>
            <person name="Binder M."/>
            <person name="Riley R."/>
            <person name="Barry K."/>
            <person name="Blanchette R.A."/>
            <person name="Henrissat B."/>
            <person name="Martinez A.T."/>
            <person name="Otillar R."/>
            <person name="Spatafora J.W."/>
            <person name="Yadav J.S."/>
            <person name="Aerts A."/>
            <person name="Benoit I."/>
            <person name="Boyd A."/>
            <person name="Carlson A."/>
            <person name="Copeland A."/>
            <person name="Coutinho P.M."/>
            <person name="de Vries R.P."/>
            <person name="Ferreira P."/>
            <person name="Findley K."/>
            <person name="Foster B."/>
            <person name="Gaskell J."/>
            <person name="Glotzer D."/>
            <person name="Gorecki P."/>
            <person name="Heitman J."/>
            <person name="Hesse C."/>
            <person name="Hori C."/>
            <person name="Igarashi K."/>
            <person name="Jurgens J.A."/>
            <person name="Kallen N."/>
            <person name="Kersten P."/>
            <person name="Kohler A."/>
            <person name="Kuees U."/>
            <person name="Kumar T.K.A."/>
            <person name="Kuo A."/>
            <person name="LaButti K."/>
            <person name="Larrondo L.F."/>
            <person name="Lindquist E."/>
            <person name="Ling A."/>
            <person name="Lombard V."/>
            <person name="Lucas S."/>
            <person name="Lundell T."/>
            <person name="Martin R."/>
            <person name="McLaughlin D.J."/>
            <person name="Morgenstern I."/>
            <person name="Morin E."/>
            <person name="Murat C."/>
            <person name="Nagy L.G."/>
            <person name="Nolan M."/>
            <person name="Ohm R.A."/>
            <person name="Patyshakuliyeva A."/>
            <person name="Rokas A."/>
            <person name="Ruiz-Duenas F.J."/>
            <person name="Sabat G."/>
            <person name="Salamov A."/>
            <person name="Samejima M."/>
            <person name="Schmutz J."/>
            <person name="Slot J.C."/>
            <person name="St John F."/>
            <person name="Stenlid J."/>
            <person name="Sun H."/>
            <person name="Sun S."/>
            <person name="Syed K."/>
            <person name="Tsang A."/>
            <person name="Wiebenga A."/>
            <person name="Young D."/>
            <person name="Pisabarro A."/>
            <person name="Eastwood D.C."/>
            <person name="Martin F."/>
            <person name="Cullen D."/>
            <person name="Grigoriev I.V."/>
            <person name="Hibbett D.S."/>
        </authorList>
    </citation>
    <scope>NUCLEOTIDE SEQUENCE [LARGE SCALE GENOMIC DNA]</scope>
    <source>
        <strain evidence="4 5">MD-104</strain>
    </source>
</reference>
<dbReference type="STRING" id="742152.A0A2H3JCL4"/>
<dbReference type="Pfam" id="PF07944">
    <property type="entry name" value="Beta-AFase-like_GH127_cat"/>
    <property type="match status" value="1"/>
</dbReference>
<evidence type="ECO:0000256" key="1">
    <source>
        <dbReference type="SAM" id="SignalP"/>
    </source>
</evidence>
<dbReference type="InterPro" id="IPR012878">
    <property type="entry name" value="Beta-AFase-like_GH127_cat"/>
</dbReference>
<keyword evidence="5" id="KW-1185">Reference proteome</keyword>
<dbReference type="PANTHER" id="PTHR31151">
    <property type="entry name" value="PROLINE-TRNA LIGASE (DUF1680)"/>
    <property type="match status" value="1"/>
</dbReference>